<accession>A0A8T3VAL6</accession>
<dbReference type="EMBL" id="SUTK01000021">
    <property type="protein sequence ID" value="MBE6501910.1"/>
    <property type="molecule type" value="Genomic_DNA"/>
</dbReference>
<comment type="caution">
    <text evidence="1">The sequence shown here is derived from an EMBL/GenBank/DDBJ whole genome shotgun (WGS) entry which is preliminary data.</text>
</comment>
<dbReference type="CDD" id="cd04301">
    <property type="entry name" value="NAT_SF"/>
    <property type="match status" value="1"/>
</dbReference>
<evidence type="ECO:0000313" key="1">
    <source>
        <dbReference type="EMBL" id="MBE6501910.1"/>
    </source>
</evidence>
<organism evidence="1 2">
    <name type="scientific">Methanobrevibacter thaueri</name>
    <dbReference type="NCBI Taxonomy" id="190975"/>
    <lineage>
        <taxon>Archaea</taxon>
        <taxon>Methanobacteriati</taxon>
        <taxon>Methanobacteriota</taxon>
        <taxon>Methanomada group</taxon>
        <taxon>Methanobacteria</taxon>
        <taxon>Methanobacteriales</taxon>
        <taxon>Methanobacteriaceae</taxon>
        <taxon>Methanobrevibacter</taxon>
    </lineage>
</organism>
<dbReference type="AlphaFoldDB" id="A0A8T3VAL6"/>
<gene>
    <name evidence="1" type="ORF">E7Z79_05655</name>
</gene>
<protein>
    <submittedName>
        <fullName evidence="1">Uncharacterized protein</fullName>
    </submittedName>
</protein>
<evidence type="ECO:0000313" key="2">
    <source>
        <dbReference type="Proteomes" id="UP000783037"/>
    </source>
</evidence>
<dbReference type="Proteomes" id="UP000783037">
    <property type="component" value="Unassembled WGS sequence"/>
</dbReference>
<reference evidence="1" key="1">
    <citation type="submission" date="2019-04" db="EMBL/GenBank/DDBJ databases">
        <title>Evolution of Biomass-Degrading Anaerobic Consortia Revealed by Metagenomics.</title>
        <authorList>
            <person name="Peng X."/>
        </authorList>
    </citation>
    <scope>NUCLEOTIDE SEQUENCE</scope>
    <source>
        <strain evidence="1">SIG18</strain>
    </source>
</reference>
<sequence>MNIISRNDGTQRVFLSEGTLNVSEILQEYYPEIYDSIQKEGFILKYSQCNLFKELIFENNVVGFCSYDFSREFMTLALNNIYVLPKYRGNSFLLNELTSTMAEQNKPSIMEPTRLIVELLIEYGFSSKITDNIVASAIEFVVPADHVLSNGEYGLEELSTHFYDLDICASIHILDAERSHVAYSAPLNYDIIHYDCIEYRNGLCDDYFMDISQIFKDRDVEIMNVILDLEENLPLKTYTLDEIIGPEGEFSFYIQSMIDDAHITQQKALEIKSQIREEYEAGMILNDSLLIRLAYLFDENHDGRITLHDDVCPYCGMPTDTHDRFCHFCGINLDYDFDEMENALFNSISHEKSDFEEDIRFIAYKFLKMIEEKIDMDYAIFAIENTYNINWNELNGFLDVNGYFAQDHITPEGCGFLKSHPLHFWNKYHMEIIDYTDFENYFYIHEDLASIEICLNYLNKFEKDEYIIDIINEIKKDCSNF</sequence>
<name>A0A8T3VAL6_9EURY</name>
<dbReference type="RefSeq" id="WP_303739004.1">
    <property type="nucleotide sequence ID" value="NZ_SUTK01000021.1"/>
</dbReference>
<proteinExistence type="predicted"/>